<keyword evidence="9" id="KW-1185">Reference proteome</keyword>
<keyword evidence="4" id="KW-0862">Zinc</keyword>
<organism evidence="8 9">
    <name type="scientific">Magallana gigas</name>
    <name type="common">Pacific oyster</name>
    <name type="synonym">Crassostrea gigas</name>
    <dbReference type="NCBI Taxonomy" id="29159"/>
    <lineage>
        <taxon>Eukaryota</taxon>
        <taxon>Metazoa</taxon>
        <taxon>Spiralia</taxon>
        <taxon>Lophotrochozoa</taxon>
        <taxon>Mollusca</taxon>
        <taxon>Bivalvia</taxon>
        <taxon>Autobranchia</taxon>
        <taxon>Pteriomorphia</taxon>
        <taxon>Ostreida</taxon>
        <taxon>Ostreoidea</taxon>
        <taxon>Ostreidae</taxon>
        <taxon>Magallana</taxon>
    </lineage>
</organism>
<keyword evidence="3 6" id="KW-0863">Zinc-finger</keyword>
<evidence type="ECO:0000256" key="2">
    <source>
        <dbReference type="ARBA" id="ARBA00022723"/>
    </source>
</evidence>
<dbReference type="PROSITE" id="PS50950">
    <property type="entry name" value="ZF_THAP"/>
    <property type="match status" value="1"/>
</dbReference>
<dbReference type="Pfam" id="PF05485">
    <property type="entry name" value="THAP"/>
    <property type="match status" value="1"/>
</dbReference>
<protein>
    <recommendedName>
        <fullName evidence="7">THAP-type domain-containing protein</fullName>
    </recommendedName>
</protein>
<dbReference type="GO" id="GO:0008270">
    <property type="term" value="F:zinc ion binding"/>
    <property type="evidence" value="ECO:0007669"/>
    <property type="project" value="UniProtKB-KW"/>
</dbReference>
<sequence length="463" mass="53109">MPQYCCVPNCTNYGGHKFPEDINLRQKWRVAIRRMDPRTKRLWQPGKYDVVCSSHFRDTDYKITLLGERPRLNKGAVPSIFPFALSLSSNDFLNDESPRCLRKKNREGMLATNDQHASVCTEVQSVVEVKDTPEIQNSSSIETPEEDLHGQFDQSVQCELKTFGKFSVKNFENDPKMIKYYTGFCDFEQFIFFFNCLGPCVSELSHQTTLMDPKDQLFMVLMKLRQAKEDVELALFFGISESSVSRIFNTWLNFMYYQLKELCIWPSKDIIQQFMPSDFGRKFPNTRVILDATELPINKPSDVNAQSITWSAYKHKNTLKTMIGCTPKGAVSFVSKAYGGSASDRQIIENSELLNPDLKMFEKGDSVMADRGIMVQDLFASQDVYVNTPTMLKGKSQLDPQEVIRDRRVASKRIHIERVIGLSKGFKILRHPLPQSKLHLGSRIVFVCFSLSNFRKSIVDRNA</sequence>
<dbReference type="EnsemblMetazoa" id="G7131.1">
    <property type="protein sequence ID" value="G7131.1:cds"/>
    <property type="gene ID" value="G7131"/>
</dbReference>
<accession>A0A8W8NTP7</accession>
<dbReference type="InterPro" id="IPR027805">
    <property type="entry name" value="Transposase_HTH_dom"/>
</dbReference>
<dbReference type="Pfam" id="PF13359">
    <property type="entry name" value="DDE_Tnp_4"/>
    <property type="match status" value="1"/>
</dbReference>
<dbReference type="AlphaFoldDB" id="A0A8W8NTP7"/>
<dbReference type="InterPro" id="IPR027806">
    <property type="entry name" value="HARBI1_dom"/>
</dbReference>
<keyword evidence="5 6" id="KW-0238">DNA-binding</keyword>
<dbReference type="OMA" id="SITWSAY"/>
<name>A0A8W8NTP7_MAGGI</name>
<dbReference type="GO" id="GO:0003677">
    <property type="term" value="F:DNA binding"/>
    <property type="evidence" value="ECO:0007669"/>
    <property type="project" value="UniProtKB-UniRule"/>
</dbReference>
<dbReference type="KEGG" id="crg:105345529"/>
<dbReference type="Proteomes" id="UP000005408">
    <property type="component" value="Unassembled WGS sequence"/>
</dbReference>
<evidence type="ECO:0000256" key="6">
    <source>
        <dbReference type="PROSITE-ProRule" id="PRU00309"/>
    </source>
</evidence>
<dbReference type="OrthoDB" id="6272738at2759"/>
<evidence type="ECO:0000256" key="4">
    <source>
        <dbReference type="ARBA" id="ARBA00022833"/>
    </source>
</evidence>
<proteinExistence type="predicted"/>
<dbReference type="PANTHER" id="PTHR23080">
    <property type="entry name" value="THAP DOMAIN PROTEIN"/>
    <property type="match status" value="1"/>
</dbReference>
<evidence type="ECO:0000313" key="8">
    <source>
        <dbReference type="EnsemblMetazoa" id="G7131.1:cds"/>
    </source>
</evidence>
<evidence type="ECO:0000256" key="1">
    <source>
        <dbReference type="ARBA" id="ARBA00001968"/>
    </source>
</evidence>
<dbReference type="SMART" id="SM00692">
    <property type="entry name" value="DM3"/>
    <property type="match status" value="1"/>
</dbReference>
<dbReference type="InterPro" id="IPR006612">
    <property type="entry name" value="THAP_Znf"/>
</dbReference>
<dbReference type="SUPFAM" id="SSF57716">
    <property type="entry name" value="Glucocorticoid receptor-like (DNA-binding domain)"/>
    <property type="match status" value="1"/>
</dbReference>
<dbReference type="SMART" id="SM00980">
    <property type="entry name" value="THAP"/>
    <property type="match status" value="1"/>
</dbReference>
<dbReference type="GeneID" id="105345529"/>
<evidence type="ECO:0000256" key="3">
    <source>
        <dbReference type="ARBA" id="ARBA00022771"/>
    </source>
</evidence>
<reference evidence="8" key="1">
    <citation type="submission" date="2022-08" db="UniProtKB">
        <authorList>
            <consortium name="EnsemblMetazoa"/>
        </authorList>
    </citation>
    <scope>IDENTIFICATION</scope>
    <source>
        <strain evidence="8">05x7-T-G4-1.051#20</strain>
    </source>
</reference>
<keyword evidence="2" id="KW-0479">Metal-binding</keyword>
<feature type="domain" description="THAP-type" evidence="7">
    <location>
        <begin position="1"/>
        <end position="81"/>
    </location>
</feature>
<evidence type="ECO:0000313" key="9">
    <source>
        <dbReference type="Proteomes" id="UP000005408"/>
    </source>
</evidence>
<evidence type="ECO:0000259" key="7">
    <source>
        <dbReference type="PROSITE" id="PS50950"/>
    </source>
</evidence>
<dbReference type="Pfam" id="PF13613">
    <property type="entry name" value="HTH_Tnp_4"/>
    <property type="match status" value="1"/>
</dbReference>
<comment type="cofactor">
    <cofactor evidence="1">
        <name>a divalent metal cation</name>
        <dbReference type="ChEBI" id="CHEBI:60240"/>
    </cofactor>
</comment>
<evidence type="ECO:0000256" key="5">
    <source>
        <dbReference type="ARBA" id="ARBA00023125"/>
    </source>
</evidence>